<evidence type="ECO:0000256" key="1">
    <source>
        <dbReference type="SAM" id="MobiDB-lite"/>
    </source>
</evidence>
<reference evidence="2 3" key="1">
    <citation type="submission" date="2017-03" db="EMBL/GenBank/DDBJ databases">
        <authorList>
            <person name="Afonso C.L."/>
            <person name="Miller P.J."/>
            <person name="Scott M.A."/>
            <person name="Spackman E."/>
            <person name="Goraichik I."/>
            <person name="Dimitrov K.M."/>
            <person name="Suarez D.L."/>
            <person name="Swayne D.E."/>
        </authorList>
    </citation>
    <scope>NUCLEOTIDE SEQUENCE [LARGE SCALE GENOMIC DNA]</scope>
    <source>
        <strain evidence="2 3">CECT 7066</strain>
    </source>
</reference>
<keyword evidence="3" id="KW-1185">Reference proteome</keyword>
<feature type="region of interest" description="Disordered" evidence="1">
    <location>
        <begin position="286"/>
        <end position="314"/>
    </location>
</feature>
<gene>
    <name evidence="2" type="ORF">PAM7066_03664</name>
</gene>
<organism evidence="2 3">
    <name type="scientific">Palleronia marisminoris</name>
    <dbReference type="NCBI Taxonomy" id="315423"/>
    <lineage>
        <taxon>Bacteria</taxon>
        <taxon>Pseudomonadati</taxon>
        <taxon>Pseudomonadota</taxon>
        <taxon>Alphaproteobacteria</taxon>
        <taxon>Rhodobacterales</taxon>
        <taxon>Roseobacteraceae</taxon>
        <taxon>Palleronia</taxon>
    </lineage>
</organism>
<protein>
    <submittedName>
        <fullName evidence="2">Uncharacterized protein</fullName>
    </submittedName>
</protein>
<sequence>MPWHRIESHQNLHPQRHCITRIDHGEGAQENRSAILSGRPDPVRGRLSGSAVDAGTCARFPPLSVRLVPMSEPARADARVRVFVTGRGTSLGRAVIAELLARGLSVTVFGTGYEDDFKGLVTLLSDLSETSVIRSVAKRLDAVIHCEQAERRTTLSVAAALCEMLAAMPPHGRLISATGVTCPDCPYAAEIDRAILSAARCVPQSAYVLAPSLLSSACPARVGIDTRLQPISRGLRVPSLRELTTTTVEDCARLLACLAENGAFKGGVVACPASAARVPAESVDPKRFDFGDPKTPEDFGYRASPEPLGRRTGQPAFVDKMSSMQADETWSHIAPRIFNSAADRRRSDARRQQ</sequence>
<feature type="compositionally biased region" description="Basic and acidic residues" evidence="1">
    <location>
        <begin position="286"/>
        <end position="300"/>
    </location>
</feature>
<dbReference type="RefSeq" id="WP_085855603.1">
    <property type="nucleotide sequence ID" value="NZ_FOPF01000025.1"/>
</dbReference>
<dbReference type="STRING" id="315423.SAMN04488020_1254"/>
<accession>A0A1Y5TYU7</accession>
<name>A0A1Y5TYU7_9RHOB</name>
<dbReference type="OrthoDB" id="9945961at2"/>
<dbReference type="InterPro" id="IPR036291">
    <property type="entry name" value="NAD(P)-bd_dom_sf"/>
</dbReference>
<dbReference type="Gene3D" id="3.40.50.720">
    <property type="entry name" value="NAD(P)-binding Rossmann-like Domain"/>
    <property type="match status" value="1"/>
</dbReference>
<evidence type="ECO:0000313" key="2">
    <source>
        <dbReference type="EMBL" id="SLN71460.1"/>
    </source>
</evidence>
<dbReference type="SUPFAM" id="SSF51735">
    <property type="entry name" value="NAD(P)-binding Rossmann-fold domains"/>
    <property type="match status" value="1"/>
</dbReference>
<dbReference type="Proteomes" id="UP000193870">
    <property type="component" value="Unassembled WGS sequence"/>
</dbReference>
<dbReference type="AlphaFoldDB" id="A0A1Y5TYU7"/>
<proteinExistence type="predicted"/>
<evidence type="ECO:0000313" key="3">
    <source>
        <dbReference type="Proteomes" id="UP000193870"/>
    </source>
</evidence>
<dbReference type="EMBL" id="FWFV01000019">
    <property type="protein sequence ID" value="SLN71460.1"/>
    <property type="molecule type" value="Genomic_DNA"/>
</dbReference>